<evidence type="ECO:0000256" key="1">
    <source>
        <dbReference type="ARBA" id="ARBA00023015"/>
    </source>
</evidence>
<evidence type="ECO:0000256" key="3">
    <source>
        <dbReference type="ARBA" id="ARBA00023163"/>
    </source>
</evidence>
<feature type="domain" description="HTH araC/xylS-type" evidence="4">
    <location>
        <begin position="10"/>
        <end position="108"/>
    </location>
</feature>
<name>A0A1E5D1T2_9VIBR</name>
<dbReference type="PANTHER" id="PTHR40055">
    <property type="entry name" value="TRANSCRIPTIONAL REGULATOR YGIV-RELATED"/>
    <property type="match status" value="1"/>
</dbReference>
<keyword evidence="2" id="KW-0238">DNA-binding</keyword>
<dbReference type="PANTHER" id="PTHR40055:SF2">
    <property type="entry name" value="DNA GYRASE INHIBITOR"/>
    <property type="match status" value="1"/>
</dbReference>
<protein>
    <submittedName>
        <fullName evidence="5">AraC family transcriptional regulator</fullName>
    </submittedName>
</protein>
<dbReference type="Gene3D" id="1.10.10.60">
    <property type="entry name" value="Homeodomain-like"/>
    <property type="match status" value="2"/>
</dbReference>
<dbReference type="RefSeq" id="WP_017054585.1">
    <property type="nucleotide sequence ID" value="NZ_AJYW02000097.1"/>
</dbReference>
<dbReference type="InterPro" id="IPR018060">
    <property type="entry name" value="HTH_AraC"/>
</dbReference>
<dbReference type="SMART" id="SM00342">
    <property type="entry name" value="HTH_ARAC"/>
    <property type="match status" value="1"/>
</dbReference>
<dbReference type="AlphaFoldDB" id="A0A1E5D1T2"/>
<comment type="caution">
    <text evidence="5">The sequence shown here is derived from an EMBL/GenBank/DDBJ whole genome shotgun (WGS) entry which is preliminary data.</text>
</comment>
<keyword evidence="3" id="KW-0804">Transcription</keyword>
<dbReference type="InterPro" id="IPR009057">
    <property type="entry name" value="Homeodomain-like_sf"/>
</dbReference>
<dbReference type="InterPro" id="IPR018062">
    <property type="entry name" value="HTH_AraC-typ_CS"/>
</dbReference>
<reference evidence="5 6" key="1">
    <citation type="journal article" date="2012" name="Science">
        <title>Ecological populations of bacteria act as socially cohesive units of antibiotic production and resistance.</title>
        <authorList>
            <person name="Cordero O.X."/>
            <person name="Wildschutte H."/>
            <person name="Kirkup B."/>
            <person name="Proehl S."/>
            <person name="Ngo L."/>
            <person name="Hussain F."/>
            <person name="Le Roux F."/>
            <person name="Mincer T."/>
            <person name="Polz M.F."/>
        </authorList>
    </citation>
    <scope>NUCLEOTIDE SEQUENCE [LARGE SCALE GENOMIC DNA]</scope>
    <source>
        <strain evidence="5 6">FF-238</strain>
    </source>
</reference>
<evidence type="ECO:0000256" key="2">
    <source>
        <dbReference type="ARBA" id="ARBA00023125"/>
    </source>
</evidence>
<dbReference type="InterPro" id="IPR050908">
    <property type="entry name" value="SmbC-like"/>
</dbReference>
<dbReference type="PROSITE" id="PS00041">
    <property type="entry name" value="HTH_ARAC_FAMILY_1"/>
    <property type="match status" value="1"/>
</dbReference>
<sequence length="300" mass="34074">MKKDYHRRLVPVIRYLEQNFNQPLNLEKVADLAYLSPYHFHRIFKAVVGETLNEYLRRLRIESAANDLFYKKSPVIEVALEYGFSSSQSLAKVFRQYFNLTPSQIRDCSNIDSFSALLQSSKIGHTLRKIGHDSENDARYTESKLTQWSSTMDIQHFDSSTLAYIRVTGPYGENYEPAVGTLYNWAGPNGLASNTSIFIYHDNPEITPTEKCRTDICLMVPEDTKPGSGIETKNFTGGKYGVIRKTITSKDQYGSAWDELMSQVVEQGLDCDDRPCFELYHSYDINTGVADVSFCTALAD</sequence>
<dbReference type="GO" id="GO:0003700">
    <property type="term" value="F:DNA-binding transcription factor activity"/>
    <property type="evidence" value="ECO:0007669"/>
    <property type="project" value="InterPro"/>
</dbReference>
<organism evidence="5 6">
    <name type="scientific">Vibrio genomosp. F6 str. FF-238</name>
    <dbReference type="NCBI Taxonomy" id="1191298"/>
    <lineage>
        <taxon>Bacteria</taxon>
        <taxon>Pseudomonadati</taxon>
        <taxon>Pseudomonadota</taxon>
        <taxon>Gammaproteobacteria</taxon>
        <taxon>Vibrionales</taxon>
        <taxon>Vibrionaceae</taxon>
        <taxon>Vibrio</taxon>
    </lineage>
</organism>
<gene>
    <name evidence="5" type="ORF">A130_14810</name>
</gene>
<dbReference type="InterPro" id="IPR011256">
    <property type="entry name" value="Reg_factor_effector_dom_sf"/>
</dbReference>
<dbReference type="SUPFAM" id="SSF46689">
    <property type="entry name" value="Homeodomain-like"/>
    <property type="match status" value="2"/>
</dbReference>
<keyword evidence="6" id="KW-1185">Reference proteome</keyword>
<dbReference type="EMBL" id="AJYW02000097">
    <property type="protein sequence ID" value="OEE76970.1"/>
    <property type="molecule type" value="Genomic_DNA"/>
</dbReference>
<dbReference type="InterPro" id="IPR010499">
    <property type="entry name" value="AraC_E-bd"/>
</dbReference>
<dbReference type="Pfam" id="PF12833">
    <property type="entry name" value="HTH_18"/>
    <property type="match status" value="1"/>
</dbReference>
<dbReference type="Proteomes" id="UP000094165">
    <property type="component" value="Unassembled WGS sequence"/>
</dbReference>
<dbReference type="InterPro" id="IPR029442">
    <property type="entry name" value="GyrI-like"/>
</dbReference>
<dbReference type="SMART" id="SM00871">
    <property type="entry name" value="AraC_E_bind"/>
    <property type="match status" value="1"/>
</dbReference>
<dbReference type="GO" id="GO:0043565">
    <property type="term" value="F:sequence-specific DNA binding"/>
    <property type="evidence" value="ECO:0007669"/>
    <property type="project" value="InterPro"/>
</dbReference>
<evidence type="ECO:0000313" key="5">
    <source>
        <dbReference type="EMBL" id="OEE76970.1"/>
    </source>
</evidence>
<dbReference type="Gene3D" id="3.20.80.10">
    <property type="entry name" value="Regulatory factor, effector binding domain"/>
    <property type="match status" value="1"/>
</dbReference>
<proteinExistence type="predicted"/>
<accession>A0A1E5D1T2</accession>
<evidence type="ECO:0000313" key="6">
    <source>
        <dbReference type="Proteomes" id="UP000094165"/>
    </source>
</evidence>
<keyword evidence="1" id="KW-0805">Transcription regulation</keyword>
<dbReference type="PROSITE" id="PS01124">
    <property type="entry name" value="HTH_ARAC_FAMILY_2"/>
    <property type="match status" value="1"/>
</dbReference>
<dbReference type="SUPFAM" id="SSF55136">
    <property type="entry name" value="Probable bacterial effector-binding domain"/>
    <property type="match status" value="1"/>
</dbReference>
<dbReference type="Pfam" id="PF06445">
    <property type="entry name" value="GyrI-like"/>
    <property type="match status" value="1"/>
</dbReference>
<evidence type="ECO:0000259" key="4">
    <source>
        <dbReference type="PROSITE" id="PS01124"/>
    </source>
</evidence>